<proteinExistence type="predicted"/>
<reference evidence="1 2" key="1">
    <citation type="submission" date="2024-06" db="EMBL/GenBank/DDBJ databases">
        <title>Draft genome sequence of Helicobacter trogontum NHP16-4001.</title>
        <authorList>
            <person name="Rimbara E."/>
            <person name="Suzuki M."/>
        </authorList>
    </citation>
    <scope>NUCLEOTIDE SEQUENCE [LARGE SCALE GENOMIC DNA]</scope>
    <source>
        <strain evidence="1 2">NHP16-4001</strain>
    </source>
</reference>
<accession>A0ABQ0D5N8</accession>
<evidence type="ECO:0000313" key="1">
    <source>
        <dbReference type="EMBL" id="GAB0173660.1"/>
    </source>
</evidence>
<comment type="caution">
    <text evidence="1">The sequence shown here is derived from an EMBL/GenBank/DDBJ whole genome shotgun (WGS) entry which is preliminary data.</text>
</comment>
<protein>
    <submittedName>
        <fullName evidence="1">Uncharacterized protein</fullName>
    </submittedName>
</protein>
<dbReference type="RefSeq" id="WP_158658989.1">
    <property type="nucleotide sequence ID" value="NZ_FZND01000011.1"/>
</dbReference>
<name>A0ABQ0D5N8_9HELI</name>
<evidence type="ECO:0000313" key="2">
    <source>
        <dbReference type="Proteomes" id="UP001562457"/>
    </source>
</evidence>
<sequence length="49" mass="4920">MKLIGLILVFCGVLLGVDPSNCKGYKGPGGPAYAGPGGGANYPHVCTKK</sequence>
<dbReference type="EMBL" id="BAAFHN010000051">
    <property type="protein sequence ID" value="GAB0173660.1"/>
    <property type="molecule type" value="Genomic_DNA"/>
</dbReference>
<gene>
    <name evidence="1" type="ORF">NHP164001_16810</name>
</gene>
<keyword evidence="2" id="KW-1185">Reference proteome</keyword>
<dbReference type="Proteomes" id="UP001562457">
    <property type="component" value="Unassembled WGS sequence"/>
</dbReference>
<organism evidence="1 2">
    <name type="scientific">Helicobacter trogontum</name>
    <dbReference type="NCBI Taxonomy" id="50960"/>
    <lineage>
        <taxon>Bacteria</taxon>
        <taxon>Pseudomonadati</taxon>
        <taxon>Campylobacterota</taxon>
        <taxon>Epsilonproteobacteria</taxon>
        <taxon>Campylobacterales</taxon>
        <taxon>Helicobacteraceae</taxon>
        <taxon>Helicobacter</taxon>
    </lineage>
</organism>